<dbReference type="PANTHER" id="PTHR45969:SF69">
    <property type="entry name" value="FINGER DOMAIN PROTEIN, PUTATIVE (AFU_ORTHOLOGUE AFUA_3G12190)-RELATED"/>
    <property type="match status" value="1"/>
</dbReference>
<accession>A0A4Y2NMU2</accession>
<keyword evidence="8" id="KW-1185">Reference proteome</keyword>
<dbReference type="OrthoDB" id="290834at2759"/>
<evidence type="ECO:0000256" key="3">
    <source>
        <dbReference type="ARBA" id="ARBA00022833"/>
    </source>
</evidence>
<dbReference type="InterPro" id="IPR001841">
    <property type="entry name" value="Znf_RING"/>
</dbReference>
<dbReference type="Gene3D" id="3.30.40.10">
    <property type="entry name" value="Zinc/RING finger domain, C3HC4 (zinc finger)"/>
    <property type="match status" value="1"/>
</dbReference>
<evidence type="ECO:0000256" key="5">
    <source>
        <dbReference type="SAM" id="MobiDB-lite"/>
    </source>
</evidence>
<evidence type="ECO:0000259" key="6">
    <source>
        <dbReference type="PROSITE" id="PS50089"/>
    </source>
</evidence>
<dbReference type="GO" id="GO:0061630">
    <property type="term" value="F:ubiquitin protein ligase activity"/>
    <property type="evidence" value="ECO:0007669"/>
    <property type="project" value="TreeGrafter"/>
</dbReference>
<dbReference type="GO" id="GO:0008270">
    <property type="term" value="F:zinc ion binding"/>
    <property type="evidence" value="ECO:0007669"/>
    <property type="project" value="UniProtKB-KW"/>
</dbReference>
<sequence length="139" mass="15665">MGNTGSRMGNTGNRMGNIENRNRCADGSAGTTAPSVVTRTDQNSQSAIVHDASTSGEGQPPSTDNATAFSCPICLCASFRQDQIKRLRCSHVFHQSCIDIWLRNNRNCPLCRAPYRRLRPHRNKRRIRKRRPRLSRMPL</sequence>
<evidence type="ECO:0000256" key="1">
    <source>
        <dbReference type="ARBA" id="ARBA00022723"/>
    </source>
</evidence>
<organism evidence="7 8">
    <name type="scientific">Araneus ventricosus</name>
    <name type="common">Orbweaver spider</name>
    <name type="synonym">Epeira ventricosa</name>
    <dbReference type="NCBI Taxonomy" id="182803"/>
    <lineage>
        <taxon>Eukaryota</taxon>
        <taxon>Metazoa</taxon>
        <taxon>Ecdysozoa</taxon>
        <taxon>Arthropoda</taxon>
        <taxon>Chelicerata</taxon>
        <taxon>Arachnida</taxon>
        <taxon>Araneae</taxon>
        <taxon>Araneomorphae</taxon>
        <taxon>Entelegynae</taxon>
        <taxon>Araneoidea</taxon>
        <taxon>Araneidae</taxon>
        <taxon>Araneus</taxon>
    </lineage>
</organism>
<dbReference type="EMBL" id="BGPR01009281">
    <property type="protein sequence ID" value="GBN39056.1"/>
    <property type="molecule type" value="Genomic_DNA"/>
</dbReference>
<dbReference type="Proteomes" id="UP000499080">
    <property type="component" value="Unassembled WGS sequence"/>
</dbReference>
<dbReference type="GO" id="GO:0016567">
    <property type="term" value="P:protein ubiquitination"/>
    <property type="evidence" value="ECO:0007669"/>
    <property type="project" value="TreeGrafter"/>
</dbReference>
<gene>
    <name evidence="7" type="ORF">AVEN_186378_1</name>
</gene>
<feature type="region of interest" description="Disordered" evidence="5">
    <location>
        <begin position="1"/>
        <end position="64"/>
    </location>
</feature>
<dbReference type="PANTHER" id="PTHR45969">
    <property type="entry name" value="RING ZINC FINGER PROTEIN-RELATED"/>
    <property type="match status" value="1"/>
</dbReference>
<feature type="domain" description="RING-type" evidence="6">
    <location>
        <begin position="71"/>
        <end position="112"/>
    </location>
</feature>
<evidence type="ECO:0000256" key="2">
    <source>
        <dbReference type="ARBA" id="ARBA00022771"/>
    </source>
</evidence>
<proteinExistence type="predicted"/>
<feature type="compositionally biased region" description="Polar residues" evidence="5">
    <location>
        <begin position="1"/>
        <end position="14"/>
    </location>
</feature>
<feature type="compositionally biased region" description="Polar residues" evidence="5">
    <location>
        <begin position="29"/>
        <end position="64"/>
    </location>
</feature>
<keyword evidence="2 4" id="KW-0863">Zinc-finger</keyword>
<reference evidence="7 8" key="1">
    <citation type="journal article" date="2019" name="Sci. Rep.">
        <title>Orb-weaving spider Araneus ventricosus genome elucidates the spidroin gene catalogue.</title>
        <authorList>
            <person name="Kono N."/>
            <person name="Nakamura H."/>
            <person name="Ohtoshi R."/>
            <person name="Moran D.A.P."/>
            <person name="Shinohara A."/>
            <person name="Yoshida Y."/>
            <person name="Fujiwara M."/>
            <person name="Mori M."/>
            <person name="Tomita M."/>
            <person name="Arakawa K."/>
        </authorList>
    </citation>
    <scope>NUCLEOTIDE SEQUENCE [LARGE SCALE GENOMIC DNA]</scope>
</reference>
<evidence type="ECO:0000256" key="4">
    <source>
        <dbReference type="PROSITE-ProRule" id="PRU00175"/>
    </source>
</evidence>
<evidence type="ECO:0000313" key="7">
    <source>
        <dbReference type="EMBL" id="GBN39056.1"/>
    </source>
</evidence>
<dbReference type="PROSITE" id="PS50089">
    <property type="entry name" value="ZF_RING_2"/>
    <property type="match status" value="1"/>
</dbReference>
<dbReference type="SMART" id="SM00184">
    <property type="entry name" value="RING"/>
    <property type="match status" value="1"/>
</dbReference>
<dbReference type="AlphaFoldDB" id="A0A4Y2NMU2"/>
<dbReference type="Pfam" id="PF13639">
    <property type="entry name" value="zf-RING_2"/>
    <property type="match status" value="1"/>
</dbReference>
<dbReference type="SUPFAM" id="SSF57850">
    <property type="entry name" value="RING/U-box"/>
    <property type="match status" value="1"/>
</dbReference>
<comment type="caution">
    <text evidence="7">The sequence shown here is derived from an EMBL/GenBank/DDBJ whole genome shotgun (WGS) entry which is preliminary data.</text>
</comment>
<dbReference type="InterPro" id="IPR013083">
    <property type="entry name" value="Znf_RING/FYVE/PHD"/>
</dbReference>
<keyword evidence="1" id="KW-0479">Metal-binding</keyword>
<protein>
    <recommendedName>
        <fullName evidence="6">RING-type domain-containing protein</fullName>
    </recommendedName>
</protein>
<evidence type="ECO:0000313" key="8">
    <source>
        <dbReference type="Proteomes" id="UP000499080"/>
    </source>
</evidence>
<keyword evidence="3" id="KW-0862">Zinc</keyword>
<name>A0A4Y2NMU2_ARAVE</name>